<comment type="similarity">
    <text evidence="2">Belongs to the histone H2B family.</text>
</comment>
<proteinExistence type="inferred from homology"/>
<protein>
    <recommendedName>
        <fullName evidence="4">Core Histone H2A/H2B/H3 domain-containing protein</fullName>
    </recommendedName>
</protein>
<dbReference type="Gene3D" id="1.10.20.10">
    <property type="entry name" value="Histone, subunit A"/>
    <property type="match status" value="1"/>
</dbReference>
<accession>A0A7J6E3M8</accession>
<dbReference type="AlphaFoldDB" id="A0A7J6E3M8"/>
<feature type="region of interest" description="Disordered" evidence="3">
    <location>
        <begin position="71"/>
        <end position="145"/>
    </location>
</feature>
<feature type="domain" description="Core Histone H2A/H2B/H3" evidence="4">
    <location>
        <begin position="132"/>
        <end position="211"/>
    </location>
</feature>
<sequence length="240" mass="27139">MAPKKKKTVSVKKVVREVETIQVAIEETQNDTVLDSKAFNTTSSTTTTTTSSTVIPIQQEQVLNDTVLNKKQSDADQQPVADPIKDKQEQNDSVLASKKRKKNRKQQDQVKNDTVLKNKRQQKQNDSVLETRSKKKIKKRRKNSNSREEYKRYVFLVLKEVHPGMRISTKAMSVMNSMMNDVFERLAQESAKLVTYNRKMTLSSREIQAAVGLVFPGQLGQHAMAEGAKALASYFSSNTT</sequence>
<evidence type="ECO:0000313" key="5">
    <source>
        <dbReference type="EMBL" id="KAF4353023.1"/>
    </source>
</evidence>
<dbReference type="PRINTS" id="PR00621">
    <property type="entry name" value="HISTONEH2B"/>
</dbReference>
<reference evidence="5 6" key="1">
    <citation type="journal article" date="2020" name="bioRxiv">
        <title>Sequence and annotation of 42 cannabis genomes reveals extensive copy number variation in cannabinoid synthesis and pathogen resistance genes.</title>
        <authorList>
            <person name="Mckernan K.J."/>
            <person name="Helbert Y."/>
            <person name="Kane L.T."/>
            <person name="Ebling H."/>
            <person name="Zhang L."/>
            <person name="Liu B."/>
            <person name="Eaton Z."/>
            <person name="Mclaughlin S."/>
            <person name="Kingan S."/>
            <person name="Baybayan P."/>
            <person name="Concepcion G."/>
            <person name="Jordan M."/>
            <person name="Riva A."/>
            <person name="Barbazuk W."/>
            <person name="Harkins T."/>
        </authorList>
    </citation>
    <scope>NUCLEOTIDE SEQUENCE [LARGE SCALE GENOMIC DNA]</scope>
    <source>
        <strain evidence="6">cv. Jamaican Lion 4</strain>
        <tissue evidence="5">Leaf</tissue>
    </source>
</reference>
<dbReference type="GO" id="GO:0046982">
    <property type="term" value="F:protein heterodimerization activity"/>
    <property type="evidence" value="ECO:0007669"/>
    <property type="project" value="InterPro"/>
</dbReference>
<feature type="compositionally biased region" description="Basic and acidic residues" evidence="3">
    <location>
        <begin position="105"/>
        <end position="116"/>
    </location>
</feature>
<dbReference type="GO" id="GO:0030527">
    <property type="term" value="F:structural constituent of chromatin"/>
    <property type="evidence" value="ECO:0007669"/>
    <property type="project" value="InterPro"/>
</dbReference>
<feature type="compositionally biased region" description="Basic residues" evidence="3">
    <location>
        <begin position="133"/>
        <end position="144"/>
    </location>
</feature>
<evidence type="ECO:0000256" key="3">
    <source>
        <dbReference type="SAM" id="MobiDB-lite"/>
    </source>
</evidence>
<organism evidence="5 6">
    <name type="scientific">Cannabis sativa</name>
    <name type="common">Hemp</name>
    <name type="synonym">Marijuana</name>
    <dbReference type="NCBI Taxonomy" id="3483"/>
    <lineage>
        <taxon>Eukaryota</taxon>
        <taxon>Viridiplantae</taxon>
        <taxon>Streptophyta</taxon>
        <taxon>Embryophyta</taxon>
        <taxon>Tracheophyta</taxon>
        <taxon>Spermatophyta</taxon>
        <taxon>Magnoliopsida</taxon>
        <taxon>eudicotyledons</taxon>
        <taxon>Gunneridae</taxon>
        <taxon>Pentapetalae</taxon>
        <taxon>rosids</taxon>
        <taxon>fabids</taxon>
        <taxon>Rosales</taxon>
        <taxon>Cannabaceae</taxon>
        <taxon>Cannabis</taxon>
    </lineage>
</organism>
<gene>
    <name evidence="5" type="ORF">G4B88_010012</name>
</gene>
<name>A0A7J6E3M8_CANSA</name>
<dbReference type="GO" id="GO:0000786">
    <property type="term" value="C:nucleosome"/>
    <property type="evidence" value="ECO:0007669"/>
    <property type="project" value="InterPro"/>
</dbReference>
<dbReference type="Pfam" id="PF00125">
    <property type="entry name" value="Histone"/>
    <property type="match status" value="1"/>
</dbReference>
<dbReference type="InterPro" id="IPR000558">
    <property type="entry name" value="Histone_H2B"/>
</dbReference>
<dbReference type="InterPro" id="IPR009072">
    <property type="entry name" value="Histone-fold"/>
</dbReference>
<dbReference type="SMART" id="SM00427">
    <property type="entry name" value="H2B"/>
    <property type="match status" value="1"/>
</dbReference>
<dbReference type="EMBL" id="JAATIQ010000512">
    <property type="protein sequence ID" value="KAF4353023.1"/>
    <property type="molecule type" value="Genomic_DNA"/>
</dbReference>
<dbReference type="Proteomes" id="UP000583929">
    <property type="component" value="Unassembled WGS sequence"/>
</dbReference>
<evidence type="ECO:0000256" key="1">
    <source>
        <dbReference type="ARBA" id="ARBA00002001"/>
    </source>
</evidence>
<dbReference type="GO" id="GO:0005634">
    <property type="term" value="C:nucleus"/>
    <property type="evidence" value="ECO:0007669"/>
    <property type="project" value="UniProtKB-ARBA"/>
</dbReference>
<dbReference type="GO" id="GO:0003677">
    <property type="term" value="F:DNA binding"/>
    <property type="evidence" value="ECO:0007669"/>
    <property type="project" value="InterPro"/>
</dbReference>
<keyword evidence="6" id="KW-1185">Reference proteome</keyword>
<dbReference type="CDD" id="cd22910">
    <property type="entry name" value="HFD_H2B"/>
    <property type="match status" value="1"/>
</dbReference>
<comment type="function">
    <text evidence="1">Core component of nucleosome. Nucleosomes wrap and compact DNA into chromatin, limiting DNA accessibility to the cellular machineries which require DNA as a template. Histones thereby play a central role in transcription regulation, DNA repair, DNA replication and chromosomal stability. DNA accessibility is regulated via a complex set of post-translational modifications of histones, also called histone code, and nucleosome remodeling.</text>
</comment>
<dbReference type="InterPro" id="IPR007125">
    <property type="entry name" value="H2A/H2B/H3"/>
</dbReference>
<dbReference type="FunFam" id="1.10.20.10:FF:000043">
    <property type="entry name" value="Histone H2B"/>
    <property type="match status" value="1"/>
</dbReference>
<evidence type="ECO:0000256" key="2">
    <source>
        <dbReference type="ARBA" id="ARBA00006846"/>
    </source>
</evidence>
<dbReference type="PANTHER" id="PTHR23428">
    <property type="entry name" value="HISTONE H2B"/>
    <property type="match status" value="1"/>
</dbReference>
<comment type="caution">
    <text evidence="5">The sequence shown here is derived from an EMBL/GenBank/DDBJ whole genome shotgun (WGS) entry which is preliminary data.</text>
</comment>
<evidence type="ECO:0000259" key="4">
    <source>
        <dbReference type="Pfam" id="PF00125"/>
    </source>
</evidence>
<dbReference type="SUPFAM" id="SSF47113">
    <property type="entry name" value="Histone-fold"/>
    <property type="match status" value="1"/>
</dbReference>
<evidence type="ECO:0000313" key="6">
    <source>
        <dbReference type="Proteomes" id="UP000583929"/>
    </source>
</evidence>